<comment type="caution">
    <text evidence="1">The sequence shown here is derived from an EMBL/GenBank/DDBJ whole genome shotgun (WGS) entry which is preliminary data.</text>
</comment>
<protein>
    <submittedName>
        <fullName evidence="1">Uncharacterized protein</fullName>
    </submittedName>
</protein>
<organism evidence="1 2">
    <name type="scientific">Naganishia cerealis</name>
    <dbReference type="NCBI Taxonomy" id="610337"/>
    <lineage>
        <taxon>Eukaryota</taxon>
        <taxon>Fungi</taxon>
        <taxon>Dikarya</taxon>
        <taxon>Basidiomycota</taxon>
        <taxon>Agaricomycotina</taxon>
        <taxon>Tremellomycetes</taxon>
        <taxon>Filobasidiales</taxon>
        <taxon>Filobasidiaceae</taxon>
        <taxon>Naganishia</taxon>
    </lineage>
</organism>
<accession>A0ACC2VGF7</accession>
<evidence type="ECO:0000313" key="2">
    <source>
        <dbReference type="Proteomes" id="UP001241377"/>
    </source>
</evidence>
<dbReference type="EMBL" id="JASBWR010000081">
    <property type="protein sequence ID" value="KAJ9097921.1"/>
    <property type="molecule type" value="Genomic_DNA"/>
</dbReference>
<sequence length="261" mass="28833">MPRDRIPSRGQLLKRKRPQDTKKVYGEVLLENHTSDTDIFQTPENEIMINGIKKLKSGPKQTETSQNSATVCLLVSATEADYLVNDNSLDSHLKMDLNIGEFSISSPIEGSIDRFVYISGDKVCVLRAAVYLSFLLAARVSSVARLQPFTLKSSNYSLTLVTKKLTIATHKYLVENAGAGRFESSTYALNPEASLLYVAGDLGSLYNFLVVLTSSSILAPEEAQLHPADIYANVNSAGLYKRSQENDTLLNSKSHDIFRHV</sequence>
<dbReference type="Proteomes" id="UP001241377">
    <property type="component" value="Unassembled WGS sequence"/>
</dbReference>
<name>A0ACC2VGF7_9TREE</name>
<evidence type="ECO:0000313" key="1">
    <source>
        <dbReference type="EMBL" id="KAJ9097921.1"/>
    </source>
</evidence>
<gene>
    <name evidence="1" type="ORF">QFC19_006598</name>
</gene>
<proteinExistence type="predicted"/>
<keyword evidence="2" id="KW-1185">Reference proteome</keyword>
<reference evidence="1" key="1">
    <citation type="submission" date="2023-04" db="EMBL/GenBank/DDBJ databases">
        <title>Draft Genome sequencing of Naganishia species isolated from polar environments using Oxford Nanopore Technology.</title>
        <authorList>
            <person name="Leo P."/>
            <person name="Venkateswaran K."/>
        </authorList>
    </citation>
    <scope>NUCLEOTIDE SEQUENCE</scope>
    <source>
        <strain evidence="1">MNA-CCFEE 5261</strain>
    </source>
</reference>